<dbReference type="RefSeq" id="WP_147852003.1">
    <property type="nucleotide sequence ID" value="NZ_VDUZ01000068.1"/>
</dbReference>
<keyword evidence="3" id="KW-0560">Oxidoreductase</keyword>
<dbReference type="InterPro" id="IPR036922">
    <property type="entry name" value="Rieske_2Fe-2S_sf"/>
</dbReference>
<evidence type="ECO:0000256" key="5">
    <source>
        <dbReference type="ARBA" id="ARBA00023014"/>
    </source>
</evidence>
<sequence>MLSRQDNELLTRTDQDTAMGAYFRRFWQPVLLSRELAEPDGAPRRVQVMGESLLAFRDSSGRVGLVEPRCPHRGADLYFGRNGECGLRCVFHGWKFDVDGKCLETPTLPRESNFRDKVSIRAYPTREFGELVWAYMGPAAQMPELPHLEFALLPPAHRYVSKKLQECNWAQSVEGGIDTAHFSFLHMVVPQASADAERFMKGAAMGDQAVRNDRVRWVRDDPMPRFEVTQHAAGLLIGAARTADDDQLYWRITQFLVPNHSFAPAAFPGETHYGQTWVPISDTSCWIYTYSWNPDRPLTGQERAQFAAGHGVHAAVDASYVPLRNRSNEYLIDREEQRYRSYSGIQGVSEQDACIQDSQGLIHDRTREILGPTDLAIMRFRRLMLEGAKGLLDGREPPEAARPDAYTVRSGGWVAHRDKKLAEVMTERFGDPLGDANALYRDQALLRRAG</sequence>
<dbReference type="Gene3D" id="2.102.10.10">
    <property type="entry name" value="Rieske [2Fe-2S] iron-sulphur domain"/>
    <property type="match status" value="1"/>
</dbReference>
<accession>A0A5C8P8L4</accession>
<dbReference type="PROSITE" id="PS51296">
    <property type="entry name" value="RIESKE"/>
    <property type="match status" value="1"/>
</dbReference>
<dbReference type="EMBL" id="VDUZ01000068">
    <property type="protein sequence ID" value="TXL69967.1"/>
    <property type="molecule type" value="Genomic_DNA"/>
</dbReference>
<organism evidence="7 8">
    <name type="scientific">Vineibacter terrae</name>
    <dbReference type="NCBI Taxonomy" id="2586908"/>
    <lineage>
        <taxon>Bacteria</taxon>
        <taxon>Pseudomonadati</taxon>
        <taxon>Pseudomonadota</taxon>
        <taxon>Alphaproteobacteria</taxon>
        <taxon>Hyphomicrobiales</taxon>
        <taxon>Vineibacter</taxon>
    </lineage>
</organism>
<evidence type="ECO:0000256" key="2">
    <source>
        <dbReference type="ARBA" id="ARBA00022723"/>
    </source>
</evidence>
<dbReference type="OrthoDB" id="9800776at2"/>
<dbReference type="Proteomes" id="UP000321638">
    <property type="component" value="Unassembled WGS sequence"/>
</dbReference>
<name>A0A5C8P8L4_9HYPH</name>
<dbReference type="InterPro" id="IPR050584">
    <property type="entry name" value="Cholesterol_7-desaturase"/>
</dbReference>
<dbReference type="Pfam" id="PF19301">
    <property type="entry name" value="LigXa_C"/>
    <property type="match status" value="1"/>
</dbReference>
<proteinExistence type="predicted"/>
<keyword evidence="2" id="KW-0479">Metal-binding</keyword>
<evidence type="ECO:0000313" key="7">
    <source>
        <dbReference type="EMBL" id="TXL69967.1"/>
    </source>
</evidence>
<keyword evidence="8" id="KW-1185">Reference proteome</keyword>
<evidence type="ECO:0000313" key="8">
    <source>
        <dbReference type="Proteomes" id="UP000321638"/>
    </source>
</evidence>
<comment type="caution">
    <text evidence="7">The sequence shown here is derived from an EMBL/GenBank/DDBJ whole genome shotgun (WGS) entry which is preliminary data.</text>
</comment>
<evidence type="ECO:0000256" key="1">
    <source>
        <dbReference type="ARBA" id="ARBA00022714"/>
    </source>
</evidence>
<dbReference type="InterPro" id="IPR017941">
    <property type="entry name" value="Rieske_2Fe-2S"/>
</dbReference>
<evidence type="ECO:0000259" key="6">
    <source>
        <dbReference type="PROSITE" id="PS51296"/>
    </source>
</evidence>
<dbReference type="Pfam" id="PF00355">
    <property type="entry name" value="Rieske"/>
    <property type="match status" value="1"/>
</dbReference>
<dbReference type="SUPFAM" id="SSF50022">
    <property type="entry name" value="ISP domain"/>
    <property type="match status" value="1"/>
</dbReference>
<keyword evidence="1" id="KW-0001">2Fe-2S</keyword>
<gene>
    <name evidence="7" type="ORF">FHP25_36810</name>
</gene>
<dbReference type="PROSITE" id="PS00570">
    <property type="entry name" value="RING_HYDROXYL_ALPHA"/>
    <property type="match status" value="1"/>
</dbReference>
<dbReference type="SUPFAM" id="SSF55961">
    <property type="entry name" value="Bet v1-like"/>
    <property type="match status" value="1"/>
</dbReference>
<feature type="domain" description="Rieske" evidence="6">
    <location>
        <begin position="27"/>
        <end position="134"/>
    </location>
</feature>
<dbReference type="InterPro" id="IPR015881">
    <property type="entry name" value="ARHD_Rieske_2Fe_2S"/>
</dbReference>
<dbReference type="PANTHER" id="PTHR21266:SF59">
    <property type="entry name" value="BLR4922 PROTEIN"/>
    <property type="match status" value="1"/>
</dbReference>
<evidence type="ECO:0000256" key="4">
    <source>
        <dbReference type="ARBA" id="ARBA00023004"/>
    </source>
</evidence>
<protein>
    <submittedName>
        <fullName evidence="7">Rieske 2Fe-2S domain-containing protein</fullName>
    </submittedName>
</protein>
<dbReference type="PANTHER" id="PTHR21266">
    <property type="entry name" value="IRON-SULFUR DOMAIN CONTAINING PROTEIN"/>
    <property type="match status" value="1"/>
</dbReference>
<dbReference type="CDD" id="cd03479">
    <property type="entry name" value="Rieske_RO_Alpha_PhDO_like"/>
    <property type="match status" value="1"/>
</dbReference>
<dbReference type="Gene3D" id="3.90.380.10">
    <property type="entry name" value="Naphthalene 1,2-dioxygenase Alpha Subunit, Chain A, domain 1"/>
    <property type="match status" value="1"/>
</dbReference>
<dbReference type="InterPro" id="IPR045623">
    <property type="entry name" value="LigXa_C"/>
</dbReference>
<reference evidence="7 8" key="1">
    <citation type="submission" date="2019-06" db="EMBL/GenBank/DDBJ databases">
        <title>New taxonomy in bacterial strain CC-CFT640, isolated from vineyard.</title>
        <authorList>
            <person name="Lin S.-Y."/>
            <person name="Tsai C.-F."/>
            <person name="Young C.-C."/>
        </authorList>
    </citation>
    <scope>NUCLEOTIDE SEQUENCE [LARGE SCALE GENOMIC DNA]</scope>
    <source>
        <strain evidence="7 8">CC-CFT640</strain>
    </source>
</reference>
<dbReference type="AlphaFoldDB" id="A0A5C8P8L4"/>
<evidence type="ECO:0000256" key="3">
    <source>
        <dbReference type="ARBA" id="ARBA00023002"/>
    </source>
</evidence>
<keyword evidence="5" id="KW-0411">Iron-sulfur</keyword>
<keyword evidence="4" id="KW-0408">Iron</keyword>
<dbReference type="GO" id="GO:0005506">
    <property type="term" value="F:iron ion binding"/>
    <property type="evidence" value="ECO:0007669"/>
    <property type="project" value="InterPro"/>
</dbReference>
<dbReference type="GO" id="GO:0051537">
    <property type="term" value="F:2 iron, 2 sulfur cluster binding"/>
    <property type="evidence" value="ECO:0007669"/>
    <property type="project" value="UniProtKB-KW"/>
</dbReference>
<dbReference type="GO" id="GO:0016491">
    <property type="term" value="F:oxidoreductase activity"/>
    <property type="evidence" value="ECO:0007669"/>
    <property type="project" value="UniProtKB-KW"/>
</dbReference>